<gene>
    <name evidence="1" type="ORF">HNQ06_000994</name>
</gene>
<dbReference type="AlphaFoldDB" id="A0A7W9ZEE4"/>
<comment type="caution">
    <text evidence="1">The sequence shown here is derived from an EMBL/GenBank/DDBJ whole genome shotgun (WGS) entry which is preliminary data.</text>
</comment>
<protein>
    <recommendedName>
        <fullName evidence="3">Lipoprotein</fullName>
    </recommendedName>
</protein>
<dbReference type="NCBIfam" id="NF033726">
    <property type="entry name" value="borfam52"/>
    <property type="match status" value="1"/>
</dbReference>
<evidence type="ECO:0000313" key="1">
    <source>
        <dbReference type="EMBL" id="MBB6208464.1"/>
    </source>
</evidence>
<dbReference type="EMBL" id="JACHFC010000007">
    <property type="protein sequence ID" value="MBB6208464.1"/>
    <property type="molecule type" value="Genomic_DNA"/>
</dbReference>
<dbReference type="Proteomes" id="UP000575983">
    <property type="component" value="Unassembled WGS sequence"/>
</dbReference>
<keyword evidence="2" id="KW-1185">Reference proteome</keyword>
<evidence type="ECO:0008006" key="3">
    <source>
        <dbReference type="Google" id="ProtNLM"/>
    </source>
</evidence>
<sequence length="70" mass="7999">MNTLFEICIIIFAVALLGCYLPDKQEQAVKTFFDNFNNLENCGMRADGIITEGNFSNLNYVQLNIVCWMI</sequence>
<accession>A0A7W9ZEE4</accession>
<organism evidence="1 2">
    <name type="scientific">Borreliella lanei</name>
    <dbReference type="NCBI Taxonomy" id="373540"/>
    <lineage>
        <taxon>Bacteria</taxon>
        <taxon>Pseudomonadati</taxon>
        <taxon>Spirochaetota</taxon>
        <taxon>Spirochaetia</taxon>
        <taxon>Spirochaetales</taxon>
        <taxon>Borreliaceae</taxon>
        <taxon>Borreliella</taxon>
    </lineage>
</organism>
<evidence type="ECO:0000313" key="2">
    <source>
        <dbReference type="Proteomes" id="UP000575983"/>
    </source>
</evidence>
<proteinExistence type="predicted"/>
<reference evidence="1 2" key="1">
    <citation type="submission" date="2020-08" db="EMBL/GenBank/DDBJ databases">
        <title>Genomic Encyclopedia of Type Strains, Phase IV (KMG-IV): sequencing the most valuable type-strain genomes for metagenomic binning, comparative biology and taxonomic classification.</title>
        <authorList>
            <person name="Goeker M."/>
        </authorList>
    </citation>
    <scope>NUCLEOTIDE SEQUENCE [LARGE SCALE GENOMIC DNA]</scope>
    <source>
        <strain evidence="1 2">DSM 17992</strain>
    </source>
</reference>
<name>A0A7W9ZEE4_9SPIR</name>